<accession>A0A8X7NEX5</accession>
<dbReference type="Gene3D" id="1.25.40.10">
    <property type="entry name" value="Tetratricopeptide repeat domain"/>
    <property type="match status" value="1"/>
</dbReference>
<keyword evidence="4" id="KW-1185">Reference proteome</keyword>
<keyword evidence="1" id="KW-0469">Meiosis</keyword>
<evidence type="ECO:0000313" key="4">
    <source>
        <dbReference type="Proteomes" id="UP000078113"/>
    </source>
</evidence>
<comment type="caution">
    <text evidence="3">The sequence shown here is derived from an EMBL/GenBank/DDBJ whole genome shotgun (WGS) entry which is preliminary data.</text>
</comment>
<dbReference type="SUPFAM" id="SSF48452">
    <property type="entry name" value="TPR-like"/>
    <property type="match status" value="1"/>
</dbReference>
<dbReference type="Proteomes" id="UP000078113">
    <property type="component" value="Unassembled WGS sequence"/>
</dbReference>
<evidence type="ECO:0000256" key="1">
    <source>
        <dbReference type="ARBA" id="ARBA00023254"/>
    </source>
</evidence>
<organism evidence="3 4">
    <name type="scientific">Tilletia walkeri</name>
    <dbReference type="NCBI Taxonomy" id="117179"/>
    <lineage>
        <taxon>Eukaryota</taxon>
        <taxon>Fungi</taxon>
        <taxon>Dikarya</taxon>
        <taxon>Basidiomycota</taxon>
        <taxon>Ustilaginomycotina</taxon>
        <taxon>Exobasidiomycetes</taxon>
        <taxon>Tilletiales</taxon>
        <taxon>Tilletiaceae</taxon>
        <taxon>Tilletia</taxon>
    </lineage>
</organism>
<dbReference type="PANTHER" id="PTHR40375:SF2">
    <property type="entry name" value="SPORULATION-SPECIFIC PROTEIN 22"/>
    <property type="match status" value="1"/>
</dbReference>
<evidence type="ECO:0000256" key="2">
    <source>
        <dbReference type="ARBA" id="ARBA00031845"/>
    </source>
</evidence>
<gene>
    <name evidence="3" type="ORF">A4X09_0g693</name>
</gene>
<dbReference type="EMBL" id="LWDG02000013">
    <property type="protein sequence ID" value="KAE8271667.1"/>
    <property type="molecule type" value="Genomic_DNA"/>
</dbReference>
<dbReference type="GO" id="GO:0051321">
    <property type="term" value="P:meiotic cell cycle"/>
    <property type="evidence" value="ECO:0007669"/>
    <property type="project" value="UniProtKB-KW"/>
</dbReference>
<dbReference type="PANTHER" id="PTHR40375">
    <property type="entry name" value="SPORULATION-SPECIFIC PROTEIN 22"/>
    <property type="match status" value="1"/>
</dbReference>
<reference evidence="3" key="1">
    <citation type="submission" date="2016-04" db="EMBL/GenBank/DDBJ databases">
        <authorList>
            <person name="Nguyen H.D."/>
            <person name="Samba Siva P."/>
            <person name="Cullis J."/>
            <person name="Levesque C.A."/>
            <person name="Hambleton S."/>
        </authorList>
    </citation>
    <scope>NUCLEOTIDE SEQUENCE</scope>
    <source>
        <strain evidence="3">DAOMC 236422</strain>
    </source>
</reference>
<dbReference type="InterPro" id="IPR013940">
    <property type="entry name" value="Spo22/ZIP4/TEX11"/>
</dbReference>
<name>A0A8X7NEX5_9BASI</name>
<dbReference type="Pfam" id="PF08631">
    <property type="entry name" value="SPO22"/>
    <property type="match status" value="1"/>
</dbReference>
<dbReference type="InterPro" id="IPR039057">
    <property type="entry name" value="Spo22/ZIP4"/>
</dbReference>
<evidence type="ECO:0000313" key="3">
    <source>
        <dbReference type="EMBL" id="KAE8271667.1"/>
    </source>
</evidence>
<reference evidence="3" key="2">
    <citation type="journal article" date="2019" name="IMA Fungus">
        <title>Genome sequencing and comparison of five Tilletia species to identify candidate genes for the detection of regulated species infecting wheat.</title>
        <authorList>
            <person name="Nguyen H.D.T."/>
            <person name="Sultana T."/>
            <person name="Kesanakurti P."/>
            <person name="Hambleton S."/>
        </authorList>
    </citation>
    <scope>NUCLEOTIDE SEQUENCE</scope>
    <source>
        <strain evidence="3">DAOMC 236422</strain>
    </source>
</reference>
<dbReference type="AlphaFoldDB" id="A0A8X7NEX5"/>
<protein>
    <recommendedName>
        <fullName evidence="2">Protein ZIP4 homolog</fullName>
    </recommendedName>
</protein>
<dbReference type="InterPro" id="IPR011990">
    <property type="entry name" value="TPR-like_helical_dom_sf"/>
</dbReference>
<dbReference type="GO" id="GO:0090173">
    <property type="term" value="P:regulation of synaptonemal complex assembly"/>
    <property type="evidence" value="ECO:0007669"/>
    <property type="project" value="InterPro"/>
</dbReference>
<sequence length="988" mass="110170">MMNVDRANAEHDALAKVQALFECVKDKLSLEHQSNNIVRSALAELIKVANDIRGSIDQKTADILDEQGVRLWNASITLRHLSDGDTGADNFVTDVRLAAVSLLDIGSSVSLDTDAAIRLVMAYSSLLSLLSGMCMRFVAPTFPPVNSCFFALLANGKRDCEVQLSRAKELLNFLPRPEDSASNRKLSSQLEDVRRAYTCACFDVDFAAGSYESGDVHLSRLLDELSPSDVTIAKAEPIWRRCFQFGQHYVLQLPDQVQTEGEGASLSDSEIAQCKLAVKWLQKGIALQERAGVVGVPVVKALLQLGKSRHLSVSVKQDKSEAEHVALHSAYAYFVAGATERSALASAEAALNEASKMLQVDGGQNDELIEYIAIMRFRVTTRHGSDADLSRALEQLCSTLAFNETNTSQLLDFVTHGPKRMLATGFRIVIRAMLKREQDDVQQHVTSAVLRALFLLSDPSTLSQLDSLLDDIANSEIGLSQDAVCAAQMMIWRRGDVLYKKEMFEHAADVHMIAVHRVFASMPDNVAKSARRIAVCYLALHQPEAVKACLDLCPEPYRNNASSHLCMYIAAVQMGDEDEALQAFQALVRAPDMETHVLVEVVEEAQKANMERVLHAGLETLLDAIKIDSQMEAKVDILTLHKTLVCIFLPPDDKQSWTEHQANQLEVYLRQALKALSTRMDEDEDARKHAEWLWKHAYNAGVLASHSLDANLTASLFDVAFDIMEERHRFSGEAPDSSIVVASWCAKFASVEVAALSASSIEDPSERETLYKILQEQIELAERLRKAAHSVNPEAAPAEAEWALFMLLLKMGVSNQDWAGLKELIQGLESRLDSIPFKVAEALVYEVSVEADSDVPIEVEVQCLELLLRKYNLEEEDKTISRTLRYHRFLLMRLLEEGTFAQVEYRRKALACFESVRDALVEAQSTEKTDSHVDDIMWYLTQAWQRGTELGMAAVLEEAKTLSELALSFSRFIPFPEATRRRMEIQYE</sequence>
<proteinExistence type="predicted"/>